<reference evidence="12" key="1">
    <citation type="journal article" date="2019" name="Int. J. Syst. Evol. Microbiol.">
        <title>The Global Catalogue of Microorganisms (GCM) 10K type strain sequencing project: providing services to taxonomists for standard genome sequencing and annotation.</title>
        <authorList>
            <consortium name="The Broad Institute Genomics Platform"/>
            <consortium name="The Broad Institute Genome Sequencing Center for Infectious Disease"/>
            <person name="Wu L."/>
            <person name="Ma J."/>
        </authorList>
    </citation>
    <scope>NUCLEOTIDE SEQUENCE [LARGE SCALE GENOMIC DNA]</scope>
    <source>
        <strain evidence="12">CGMCC 1.12750</strain>
    </source>
</reference>
<name>A0ABW2UID5_9RHOB</name>
<feature type="domain" description="Amine oxidase" evidence="10">
    <location>
        <begin position="14"/>
        <end position="489"/>
    </location>
</feature>
<evidence type="ECO:0000313" key="11">
    <source>
        <dbReference type="EMBL" id="MFC7704466.1"/>
    </source>
</evidence>
<dbReference type="InterPro" id="IPR014105">
    <property type="entry name" value="Carotenoid/retinoid_OxRdtase"/>
</dbReference>
<comment type="pathway">
    <text evidence="2 9">Carotenoid biosynthesis.</text>
</comment>
<dbReference type="PANTHER" id="PTHR43734">
    <property type="entry name" value="PHYTOENE DESATURASE"/>
    <property type="match status" value="1"/>
</dbReference>
<comment type="caution">
    <text evidence="11">The sequence shown here is derived from an EMBL/GenBank/DDBJ whole genome shotgun (WGS) entry which is preliminary data.</text>
</comment>
<keyword evidence="12" id="KW-1185">Reference proteome</keyword>
<comment type="cofactor">
    <cofactor evidence="1">
        <name>FAD</name>
        <dbReference type="ChEBI" id="CHEBI:57692"/>
    </cofactor>
</comment>
<evidence type="ECO:0000256" key="4">
    <source>
        <dbReference type="ARBA" id="ARBA00022630"/>
    </source>
</evidence>
<sequence length="495" mass="54432">MTPRTAIVIGAGFGGLALAIRLQSEGIATTLLEARDKPGGRAYVWQDQGHVFDAGPTVITDPEALRELWALSGQDMARDVTLMPVSPFYRLLWPDGKKFDYVNDADALEREIMAFSPSDLEGYRRFHDYAEEVYQEGYLKLGTVPFLKLGQMMRAAPALVRLEAYRSVHSIVARFIKDPHLRQAFSFHTLLVGGNPFSTSSIYALIHALERRGGVWFAKGGTNALVSGMVALFERLGGTLHLDTRVARIETEGARATGVTLSDGRKMQADMVASNGDVMHNYRDLLGHTGRGRMKAALLGKQRWSMSLFVLHFGLSKMPEGLAHHTILFGPRYRELVTEIFGGPKLPEDFSLYLHSPCVTDPGLAPPGMSTHYVLAPVPHLGRADIDWAAEGPRLADRIFQSLEERLIPDLRKNLTVQRIFSPTDFATELGAHHGSAFSIEPILRQSAWFRPHNRDRSIRNFYIVGAGTHPGAGIPGVVGSAKATAGVMIADARA</sequence>
<comment type="similarity">
    <text evidence="3 9">Belongs to the carotenoid/retinoid oxidoreductase family.</text>
</comment>
<dbReference type="RefSeq" id="WP_377402790.1">
    <property type="nucleotide sequence ID" value="NZ_JBHTFQ010000004.1"/>
</dbReference>
<dbReference type="NCBIfam" id="TIGR02734">
    <property type="entry name" value="crtI_fam"/>
    <property type="match status" value="1"/>
</dbReference>
<dbReference type="Pfam" id="PF01593">
    <property type="entry name" value="Amino_oxidase"/>
    <property type="match status" value="1"/>
</dbReference>
<accession>A0ABW2UID5</accession>
<evidence type="ECO:0000256" key="2">
    <source>
        <dbReference type="ARBA" id="ARBA00004829"/>
    </source>
</evidence>
<proteinExistence type="inferred from homology"/>
<protein>
    <recommendedName>
        <fullName evidence="8">Phytoene dehydrogenase</fullName>
    </recommendedName>
</protein>
<evidence type="ECO:0000259" key="10">
    <source>
        <dbReference type="Pfam" id="PF01593"/>
    </source>
</evidence>
<dbReference type="EMBL" id="JBHTFQ010000004">
    <property type="protein sequence ID" value="MFC7704466.1"/>
    <property type="molecule type" value="Genomic_DNA"/>
</dbReference>
<gene>
    <name evidence="11" type="ORF">ACFQXB_09690</name>
</gene>
<dbReference type="Gene3D" id="3.50.50.60">
    <property type="entry name" value="FAD/NAD(P)-binding domain"/>
    <property type="match status" value="3"/>
</dbReference>
<dbReference type="Proteomes" id="UP001596516">
    <property type="component" value="Unassembled WGS sequence"/>
</dbReference>
<dbReference type="InterPro" id="IPR002937">
    <property type="entry name" value="Amino_oxidase"/>
</dbReference>
<keyword evidence="5 9" id="KW-0125">Carotenoid biosynthesis</keyword>
<organism evidence="11 12">
    <name type="scientific">Plastorhodobacter daqingensis</name>
    <dbReference type="NCBI Taxonomy" id="1387281"/>
    <lineage>
        <taxon>Bacteria</taxon>
        <taxon>Pseudomonadati</taxon>
        <taxon>Pseudomonadota</taxon>
        <taxon>Alphaproteobacteria</taxon>
        <taxon>Rhodobacterales</taxon>
        <taxon>Paracoccaceae</taxon>
        <taxon>Plastorhodobacter</taxon>
    </lineage>
</organism>
<dbReference type="SUPFAM" id="SSF51905">
    <property type="entry name" value="FAD/NAD(P)-binding domain"/>
    <property type="match status" value="1"/>
</dbReference>
<keyword evidence="6" id="KW-0274">FAD</keyword>
<evidence type="ECO:0000256" key="3">
    <source>
        <dbReference type="ARBA" id="ARBA00006046"/>
    </source>
</evidence>
<evidence type="ECO:0000256" key="6">
    <source>
        <dbReference type="ARBA" id="ARBA00022827"/>
    </source>
</evidence>
<dbReference type="InterPro" id="IPR036188">
    <property type="entry name" value="FAD/NAD-bd_sf"/>
</dbReference>
<evidence type="ECO:0000256" key="7">
    <source>
        <dbReference type="ARBA" id="ARBA00023002"/>
    </source>
</evidence>
<evidence type="ECO:0000313" key="12">
    <source>
        <dbReference type="Proteomes" id="UP001596516"/>
    </source>
</evidence>
<keyword evidence="7 9" id="KW-0560">Oxidoreductase</keyword>
<evidence type="ECO:0000256" key="8">
    <source>
        <dbReference type="ARBA" id="ARBA00031986"/>
    </source>
</evidence>
<dbReference type="PROSITE" id="PS00982">
    <property type="entry name" value="PHYTOENE_DH"/>
    <property type="match status" value="1"/>
</dbReference>
<keyword evidence="4" id="KW-0285">Flavoprotein</keyword>
<evidence type="ECO:0000256" key="9">
    <source>
        <dbReference type="RuleBase" id="RU362075"/>
    </source>
</evidence>
<evidence type="ECO:0000256" key="1">
    <source>
        <dbReference type="ARBA" id="ARBA00001974"/>
    </source>
</evidence>
<dbReference type="InterPro" id="IPR008150">
    <property type="entry name" value="Phytoene_DH_bac_CS"/>
</dbReference>
<evidence type="ECO:0000256" key="5">
    <source>
        <dbReference type="ARBA" id="ARBA00022746"/>
    </source>
</evidence>
<dbReference type="PANTHER" id="PTHR43734:SF3">
    <property type="entry name" value="B-CAROTENE KETOLASE"/>
    <property type="match status" value="1"/>
</dbReference>